<accession>A0A919MHE4</accession>
<dbReference type="InterPro" id="IPR029058">
    <property type="entry name" value="AB_hydrolase_fold"/>
</dbReference>
<dbReference type="PANTHER" id="PTHR43798:SF31">
    <property type="entry name" value="AB HYDROLASE SUPERFAMILY PROTEIN YCLE"/>
    <property type="match status" value="1"/>
</dbReference>
<sequence>MKEQFAEINGVNLHYYVTGSGPVLLVPAPGWGPSVQYLIPLTVLEKHCTVVYFDTRHSGKSSGPESADQYTLEHFVADIEALRVHLGAPKIFLAGHSAGGHQALAYGIEHPENLLGIIAIDANAALDDVRAAEMMKMIEKRRTEPFYRAHPTYIDDAMAAMTGRGGDALTIQDILDRTGALYFHDPELAAGAFARMEFDEQVLHYSQASGFQSRDLLPDLHRITAPTLIVVGDDDFQCDPVSQGMRMHENLPASTLAIIKDSGHFPWLEQPAAFDAACTAWFGELNVPLA</sequence>
<feature type="domain" description="AB hydrolase-1" evidence="2">
    <location>
        <begin position="44"/>
        <end position="269"/>
    </location>
</feature>
<gene>
    <name evidence="3" type="ORF">Acy02nite_90770</name>
</gene>
<dbReference type="PANTHER" id="PTHR43798">
    <property type="entry name" value="MONOACYLGLYCEROL LIPASE"/>
    <property type="match status" value="1"/>
</dbReference>
<dbReference type="RefSeq" id="WP_203756071.1">
    <property type="nucleotide sequence ID" value="NZ_BAAAUC010000110.1"/>
</dbReference>
<keyword evidence="1 3" id="KW-0378">Hydrolase</keyword>
<evidence type="ECO:0000259" key="2">
    <source>
        <dbReference type="Pfam" id="PF00561"/>
    </source>
</evidence>
<keyword evidence="4" id="KW-1185">Reference proteome</keyword>
<reference evidence="3" key="1">
    <citation type="submission" date="2021-01" db="EMBL/GenBank/DDBJ databases">
        <title>Whole genome shotgun sequence of Actinoplanes cyaneus NBRC 14990.</title>
        <authorList>
            <person name="Komaki H."/>
            <person name="Tamura T."/>
        </authorList>
    </citation>
    <scope>NUCLEOTIDE SEQUENCE</scope>
    <source>
        <strain evidence="3">NBRC 14990</strain>
    </source>
</reference>
<dbReference type="GO" id="GO:0016787">
    <property type="term" value="F:hydrolase activity"/>
    <property type="evidence" value="ECO:0007669"/>
    <property type="project" value="UniProtKB-KW"/>
</dbReference>
<dbReference type="Gene3D" id="3.40.50.1820">
    <property type="entry name" value="alpha/beta hydrolase"/>
    <property type="match status" value="1"/>
</dbReference>
<evidence type="ECO:0000313" key="3">
    <source>
        <dbReference type="EMBL" id="GID71196.1"/>
    </source>
</evidence>
<organism evidence="3 4">
    <name type="scientific">Actinoplanes cyaneus</name>
    <dbReference type="NCBI Taxonomy" id="52696"/>
    <lineage>
        <taxon>Bacteria</taxon>
        <taxon>Bacillati</taxon>
        <taxon>Actinomycetota</taxon>
        <taxon>Actinomycetes</taxon>
        <taxon>Micromonosporales</taxon>
        <taxon>Micromonosporaceae</taxon>
        <taxon>Actinoplanes</taxon>
    </lineage>
</organism>
<evidence type="ECO:0000313" key="4">
    <source>
        <dbReference type="Proteomes" id="UP000619479"/>
    </source>
</evidence>
<dbReference type="SUPFAM" id="SSF53474">
    <property type="entry name" value="alpha/beta-Hydrolases"/>
    <property type="match status" value="1"/>
</dbReference>
<comment type="caution">
    <text evidence="3">The sequence shown here is derived from an EMBL/GenBank/DDBJ whole genome shotgun (WGS) entry which is preliminary data.</text>
</comment>
<dbReference type="GO" id="GO:0016020">
    <property type="term" value="C:membrane"/>
    <property type="evidence" value="ECO:0007669"/>
    <property type="project" value="TreeGrafter"/>
</dbReference>
<dbReference type="EMBL" id="BOMH01000105">
    <property type="protein sequence ID" value="GID71196.1"/>
    <property type="molecule type" value="Genomic_DNA"/>
</dbReference>
<dbReference type="InterPro" id="IPR000073">
    <property type="entry name" value="AB_hydrolase_1"/>
</dbReference>
<name>A0A919MHE4_9ACTN</name>
<dbReference type="InterPro" id="IPR050266">
    <property type="entry name" value="AB_hydrolase_sf"/>
</dbReference>
<protein>
    <submittedName>
        <fullName evidence="3">Hydrolase</fullName>
    </submittedName>
</protein>
<dbReference type="AlphaFoldDB" id="A0A919MHE4"/>
<dbReference type="Proteomes" id="UP000619479">
    <property type="component" value="Unassembled WGS sequence"/>
</dbReference>
<proteinExistence type="predicted"/>
<evidence type="ECO:0000256" key="1">
    <source>
        <dbReference type="ARBA" id="ARBA00022801"/>
    </source>
</evidence>
<dbReference type="Pfam" id="PF00561">
    <property type="entry name" value="Abhydrolase_1"/>
    <property type="match status" value="1"/>
</dbReference>